<dbReference type="EMBL" id="CAJZBQ010000001">
    <property type="protein sequence ID" value="CAG9309802.1"/>
    <property type="molecule type" value="Genomic_DNA"/>
</dbReference>
<comment type="caution">
    <text evidence="1">The sequence shown here is derived from an EMBL/GenBank/DDBJ whole genome shotgun (WGS) entry which is preliminary data.</text>
</comment>
<name>A0AAU9I919_9CILI</name>
<keyword evidence="2" id="KW-1185">Reference proteome</keyword>
<evidence type="ECO:0000313" key="2">
    <source>
        <dbReference type="Proteomes" id="UP001162131"/>
    </source>
</evidence>
<dbReference type="AlphaFoldDB" id="A0AAU9I919"/>
<organism evidence="1 2">
    <name type="scientific">Blepharisma stoltei</name>
    <dbReference type="NCBI Taxonomy" id="1481888"/>
    <lineage>
        <taxon>Eukaryota</taxon>
        <taxon>Sar</taxon>
        <taxon>Alveolata</taxon>
        <taxon>Ciliophora</taxon>
        <taxon>Postciliodesmatophora</taxon>
        <taxon>Heterotrichea</taxon>
        <taxon>Heterotrichida</taxon>
        <taxon>Blepharismidae</taxon>
        <taxon>Blepharisma</taxon>
    </lineage>
</organism>
<protein>
    <submittedName>
        <fullName evidence="1">Uncharacterized protein</fullName>
    </submittedName>
</protein>
<accession>A0AAU9I919</accession>
<reference evidence="1" key="1">
    <citation type="submission" date="2021-09" db="EMBL/GenBank/DDBJ databases">
        <authorList>
            <consortium name="AG Swart"/>
            <person name="Singh M."/>
            <person name="Singh A."/>
            <person name="Seah K."/>
            <person name="Emmerich C."/>
        </authorList>
    </citation>
    <scope>NUCLEOTIDE SEQUENCE</scope>
    <source>
        <strain evidence="1">ATCC30299</strain>
    </source>
</reference>
<dbReference type="Proteomes" id="UP001162131">
    <property type="component" value="Unassembled WGS sequence"/>
</dbReference>
<sequence length="90" mass="11018">MKTYTSPVSKLKMRVLIEILLINKCLKYKLWVYVLDKNSHIKISYIYNWFFIINIIKIYDGTNFFGIDENSYNILHFFPKEAHYCFEFQF</sequence>
<gene>
    <name evidence="1" type="ORF">BSTOLATCC_MIC19</name>
</gene>
<proteinExistence type="predicted"/>
<evidence type="ECO:0000313" key="1">
    <source>
        <dbReference type="EMBL" id="CAG9309802.1"/>
    </source>
</evidence>